<accession>A0A917N6V0</accession>
<evidence type="ECO:0000313" key="1">
    <source>
        <dbReference type="EMBL" id="GGI70650.1"/>
    </source>
</evidence>
<protein>
    <submittedName>
        <fullName evidence="1">Uncharacterized protein</fullName>
    </submittedName>
</protein>
<dbReference type="RefSeq" id="WP_188984831.1">
    <property type="nucleotide sequence ID" value="NZ_BMMT01000001.1"/>
</dbReference>
<evidence type="ECO:0000313" key="2">
    <source>
        <dbReference type="Proteomes" id="UP000597989"/>
    </source>
</evidence>
<name>A0A917N6V0_9PSEU</name>
<comment type="caution">
    <text evidence="1">The sequence shown here is derived from an EMBL/GenBank/DDBJ whole genome shotgun (WGS) entry which is preliminary data.</text>
</comment>
<reference evidence="1 2" key="1">
    <citation type="journal article" date="2014" name="Int. J. Syst. Evol. Microbiol.">
        <title>Complete genome sequence of Corynebacterium casei LMG S-19264T (=DSM 44701T), isolated from a smear-ripened cheese.</title>
        <authorList>
            <consortium name="US DOE Joint Genome Institute (JGI-PGF)"/>
            <person name="Walter F."/>
            <person name="Albersmeier A."/>
            <person name="Kalinowski J."/>
            <person name="Ruckert C."/>
        </authorList>
    </citation>
    <scope>NUCLEOTIDE SEQUENCE [LARGE SCALE GENOMIC DNA]</scope>
    <source>
        <strain evidence="1 2">CGMCC 4.7206</strain>
    </source>
</reference>
<dbReference type="AlphaFoldDB" id="A0A917N6V0"/>
<organism evidence="1 2">
    <name type="scientific">Saccharopolyspora thermophila</name>
    <dbReference type="NCBI Taxonomy" id="89367"/>
    <lineage>
        <taxon>Bacteria</taxon>
        <taxon>Bacillati</taxon>
        <taxon>Actinomycetota</taxon>
        <taxon>Actinomycetes</taxon>
        <taxon>Pseudonocardiales</taxon>
        <taxon>Pseudonocardiaceae</taxon>
        <taxon>Saccharopolyspora</taxon>
    </lineage>
</organism>
<sequence>MTAFGLIDVAHLDTTRCAFISAPLGVFREVQRHYITFRDHAWRPGALGFTPILEGHFAHDWIDFRTGHKRVHYTLSGTDWLTATQKTMLRAMSEPYADHHTIDGDIFDNITDVALTSFLEAAELGEADCTRVWETWRIREGHETYAYLTLDELLSAFAVNSVQAATDPPTVLMPAQPGDVRRAERRYYNRFLSKRLANPLPDAKQLVLFRSIPLTDVDTLTQALETLQGCCGKESLARVYEAVNHRGR</sequence>
<gene>
    <name evidence="1" type="ORF">GCM10011581_04560</name>
</gene>
<proteinExistence type="predicted"/>
<dbReference type="Proteomes" id="UP000597989">
    <property type="component" value="Unassembled WGS sequence"/>
</dbReference>
<dbReference type="EMBL" id="BMMT01000001">
    <property type="protein sequence ID" value="GGI70650.1"/>
    <property type="molecule type" value="Genomic_DNA"/>
</dbReference>